<evidence type="ECO:0000313" key="2">
    <source>
        <dbReference type="EMBL" id="KAK5079780.1"/>
    </source>
</evidence>
<dbReference type="InterPro" id="IPR029063">
    <property type="entry name" value="SAM-dependent_MTases_sf"/>
</dbReference>
<dbReference type="Proteomes" id="UP001345013">
    <property type="component" value="Unassembled WGS sequence"/>
</dbReference>
<evidence type="ECO:0000313" key="3">
    <source>
        <dbReference type="Proteomes" id="UP001345013"/>
    </source>
</evidence>
<reference evidence="2 3" key="1">
    <citation type="submission" date="2023-08" db="EMBL/GenBank/DDBJ databases">
        <title>Black Yeasts Isolated from many extreme environments.</title>
        <authorList>
            <person name="Coleine C."/>
            <person name="Stajich J.E."/>
            <person name="Selbmann L."/>
        </authorList>
    </citation>
    <scope>NUCLEOTIDE SEQUENCE [LARGE SCALE GENOMIC DNA]</scope>
    <source>
        <strain evidence="2 3">CCFEE 5885</strain>
    </source>
</reference>
<dbReference type="PANTHER" id="PTHR43591">
    <property type="entry name" value="METHYLTRANSFERASE"/>
    <property type="match status" value="1"/>
</dbReference>
<keyword evidence="3" id="KW-1185">Reference proteome</keyword>
<dbReference type="PANTHER" id="PTHR43591:SF110">
    <property type="entry name" value="RHODANESE DOMAIN-CONTAINING PROTEIN"/>
    <property type="match status" value="1"/>
</dbReference>
<protein>
    <recommendedName>
        <fullName evidence="1">Methyltransferase type 11 domain-containing protein</fullName>
    </recommendedName>
</protein>
<feature type="domain" description="Methyltransferase type 11" evidence="1">
    <location>
        <begin position="74"/>
        <end position="166"/>
    </location>
</feature>
<dbReference type="EMBL" id="JAVRRG010000172">
    <property type="protein sequence ID" value="KAK5079780.1"/>
    <property type="molecule type" value="Genomic_DNA"/>
</dbReference>
<evidence type="ECO:0000259" key="1">
    <source>
        <dbReference type="Pfam" id="PF08241"/>
    </source>
</evidence>
<organism evidence="2 3">
    <name type="scientific">Lithohypha guttulata</name>
    <dbReference type="NCBI Taxonomy" id="1690604"/>
    <lineage>
        <taxon>Eukaryota</taxon>
        <taxon>Fungi</taxon>
        <taxon>Dikarya</taxon>
        <taxon>Ascomycota</taxon>
        <taxon>Pezizomycotina</taxon>
        <taxon>Eurotiomycetes</taxon>
        <taxon>Chaetothyriomycetidae</taxon>
        <taxon>Chaetothyriales</taxon>
        <taxon>Trichomeriaceae</taxon>
        <taxon>Lithohypha</taxon>
    </lineage>
</organism>
<dbReference type="Gene3D" id="3.40.50.150">
    <property type="entry name" value="Vaccinia Virus protein VP39"/>
    <property type="match status" value="1"/>
</dbReference>
<dbReference type="CDD" id="cd02440">
    <property type="entry name" value="AdoMet_MTases"/>
    <property type="match status" value="1"/>
</dbReference>
<dbReference type="InterPro" id="IPR013216">
    <property type="entry name" value="Methyltransf_11"/>
</dbReference>
<dbReference type="SUPFAM" id="SSF53335">
    <property type="entry name" value="S-adenosyl-L-methionine-dependent methyltransferases"/>
    <property type="match status" value="1"/>
</dbReference>
<proteinExistence type="predicted"/>
<dbReference type="Pfam" id="PF08241">
    <property type="entry name" value="Methyltransf_11"/>
    <property type="match status" value="1"/>
</dbReference>
<gene>
    <name evidence="2" type="ORF">LTR24_008949</name>
</gene>
<name>A0ABR0K0A6_9EURO</name>
<sequence>MPSTETCTQSPSTNPYYKRAYALSNVESARKFYDEWADRYDNDTVADGYTGPTESVKAIVQYIGADNMPNATFLDAGCGTGLVGVLLAREGASTIDGLDLSPGMLKVARKTGIYKCLGESDLSKPMDKQDESYDVVACVGTLTHGHVGPQALPEFVRVIKPGGLVVATVIEDIWESHGYKAEVEHLATSKQVDVLHSDTVGYRTSANLGAKLLVMKKL</sequence>
<accession>A0ABR0K0A6</accession>
<comment type="caution">
    <text evidence="2">The sequence shown here is derived from an EMBL/GenBank/DDBJ whole genome shotgun (WGS) entry which is preliminary data.</text>
</comment>